<evidence type="ECO:0000313" key="2">
    <source>
        <dbReference type="EMBL" id="MQY30679.1"/>
    </source>
</evidence>
<dbReference type="OrthoDB" id="4751721at2"/>
<dbReference type="AlphaFoldDB" id="A0A7K0DY06"/>
<evidence type="ECO:0000313" key="3">
    <source>
        <dbReference type="Proteomes" id="UP000431401"/>
    </source>
</evidence>
<evidence type="ECO:0000256" key="1">
    <source>
        <dbReference type="SAM" id="SignalP"/>
    </source>
</evidence>
<sequence>MTSTLRWFVQLACIAAIVGGGISVSPATAHSDRCPPDFYLNVHNVCVQRPEQTTKPPPGATTRCHDGASVFSRDLPNACSGHGGVGQGP</sequence>
<dbReference type="Pfam" id="PF12587">
    <property type="entry name" value="DUF3761"/>
    <property type="match status" value="1"/>
</dbReference>
<dbReference type="InterPro" id="IPR022236">
    <property type="entry name" value="DUF3761"/>
</dbReference>
<name>A0A7K0DY06_9NOCA</name>
<proteinExistence type="predicted"/>
<keyword evidence="3" id="KW-1185">Reference proteome</keyword>
<protein>
    <recommendedName>
        <fullName evidence="4">DUF3761 domain-containing protein</fullName>
    </recommendedName>
</protein>
<comment type="caution">
    <text evidence="2">The sequence shown here is derived from an EMBL/GenBank/DDBJ whole genome shotgun (WGS) entry which is preliminary data.</text>
</comment>
<feature type="signal peptide" evidence="1">
    <location>
        <begin position="1"/>
        <end position="29"/>
    </location>
</feature>
<reference evidence="2 3" key="1">
    <citation type="submission" date="2019-10" db="EMBL/GenBank/DDBJ databases">
        <title>Nocardia macrotermitis sp. nov. and Nocardia aurantia sp. nov., isolated from the gut of fungus growing-termite Macrotermes natalensis.</title>
        <authorList>
            <person name="Benndorf R."/>
            <person name="Schwitalla J."/>
            <person name="Martin K."/>
            <person name="De Beer W."/>
            <person name="Kaster A.-K."/>
            <person name="Vollmers J."/>
            <person name="Poulsen M."/>
            <person name="Beemelmanns C."/>
        </authorList>
    </citation>
    <scope>NUCLEOTIDE SEQUENCE [LARGE SCALE GENOMIC DNA]</scope>
    <source>
        <strain evidence="2 3">RB56</strain>
    </source>
</reference>
<keyword evidence="1" id="KW-0732">Signal</keyword>
<dbReference type="RefSeq" id="WP_153347909.1">
    <property type="nucleotide sequence ID" value="NZ_WEGI01000014.1"/>
</dbReference>
<dbReference type="EMBL" id="WEGI01000014">
    <property type="protein sequence ID" value="MQY30679.1"/>
    <property type="molecule type" value="Genomic_DNA"/>
</dbReference>
<feature type="chain" id="PRO_5038601518" description="DUF3761 domain-containing protein" evidence="1">
    <location>
        <begin position="30"/>
        <end position="89"/>
    </location>
</feature>
<accession>A0A7K0DY06</accession>
<gene>
    <name evidence="2" type="ORF">NRB56_62810</name>
</gene>
<evidence type="ECO:0008006" key="4">
    <source>
        <dbReference type="Google" id="ProtNLM"/>
    </source>
</evidence>
<dbReference type="Proteomes" id="UP000431401">
    <property type="component" value="Unassembled WGS sequence"/>
</dbReference>
<organism evidence="2 3">
    <name type="scientific">Nocardia aurantia</name>
    <dbReference type="NCBI Taxonomy" id="2585199"/>
    <lineage>
        <taxon>Bacteria</taxon>
        <taxon>Bacillati</taxon>
        <taxon>Actinomycetota</taxon>
        <taxon>Actinomycetes</taxon>
        <taxon>Mycobacteriales</taxon>
        <taxon>Nocardiaceae</taxon>
        <taxon>Nocardia</taxon>
    </lineage>
</organism>